<evidence type="ECO:0000313" key="2">
    <source>
        <dbReference type="EMBL" id="CAD8081424.1"/>
    </source>
</evidence>
<dbReference type="AlphaFoldDB" id="A0A8S1N351"/>
<keyword evidence="3" id="KW-1185">Reference proteome</keyword>
<dbReference type="OrthoDB" id="284654at2759"/>
<evidence type="ECO:0000313" key="3">
    <source>
        <dbReference type="Proteomes" id="UP000692954"/>
    </source>
</evidence>
<feature type="chain" id="PRO_5035865029" evidence="1">
    <location>
        <begin position="23"/>
        <end position="171"/>
    </location>
</feature>
<comment type="caution">
    <text evidence="2">The sequence shown here is derived from an EMBL/GenBank/DDBJ whole genome shotgun (WGS) entry which is preliminary data.</text>
</comment>
<protein>
    <submittedName>
        <fullName evidence="2">Uncharacterized protein</fullName>
    </submittedName>
</protein>
<name>A0A8S1N351_9CILI</name>
<gene>
    <name evidence="2" type="ORF">PSON_ATCC_30995.1.T0420021</name>
</gene>
<sequence>MKICTFDIFLYWIFVQLVCVKSQCEEILDQSVCNSNDLCEWNYWKPSLCQNICSSLINESTCNLAVNCQWSENSSSCFIKKCTDEKNKDKCAQIVACFWSKDVCWDSSCVQLQAEQAGKCPIAYCIWNEKRKLCYDKKCSDYYNQYDCSQMSFCSWYKYKCLDNGNKKLDF</sequence>
<proteinExistence type="predicted"/>
<keyword evidence="1" id="KW-0732">Signal</keyword>
<feature type="signal peptide" evidence="1">
    <location>
        <begin position="1"/>
        <end position="22"/>
    </location>
</feature>
<organism evidence="2 3">
    <name type="scientific">Paramecium sonneborni</name>
    <dbReference type="NCBI Taxonomy" id="65129"/>
    <lineage>
        <taxon>Eukaryota</taxon>
        <taxon>Sar</taxon>
        <taxon>Alveolata</taxon>
        <taxon>Ciliophora</taxon>
        <taxon>Intramacronucleata</taxon>
        <taxon>Oligohymenophorea</taxon>
        <taxon>Peniculida</taxon>
        <taxon>Parameciidae</taxon>
        <taxon>Paramecium</taxon>
    </lineage>
</organism>
<reference evidence="2" key="1">
    <citation type="submission" date="2021-01" db="EMBL/GenBank/DDBJ databases">
        <authorList>
            <consortium name="Genoscope - CEA"/>
            <person name="William W."/>
        </authorList>
    </citation>
    <scope>NUCLEOTIDE SEQUENCE</scope>
</reference>
<evidence type="ECO:0000256" key="1">
    <source>
        <dbReference type="SAM" id="SignalP"/>
    </source>
</evidence>
<dbReference type="Proteomes" id="UP000692954">
    <property type="component" value="Unassembled WGS sequence"/>
</dbReference>
<dbReference type="EMBL" id="CAJJDN010000042">
    <property type="protein sequence ID" value="CAD8081424.1"/>
    <property type="molecule type" value="Genomic_DNA"/>
</dbReference>
<accession>A0A8S1N351</accession>